<evidence type="ECO:0000256" key="1">
    <source>
        <dbReference type="ARBA" id="ARBA00004141"/>
    </source>
</evidence>
<protein>
    <recommendedName>
        <fullName evidence="9">Inner membrane protein YbhL</fullName>
    </recommendedName>
</protein>
<dbReference type="HOGENOM" id="CLU_058671_1_0_0"/>
<evidence type="ECO:0000256" key="5">
    <source>
        <dbReference type="ARBA" id="ARBA00023136"/>
    </source>
</evidence>
<evidence type="ECO:0008006" key="9">
    <source>
        <dbReference type="Google" id="ProtNLM"/>
    </source>
</evidence>
<dbReference type="PANTHER" id="PTHR23291:SF50">
    <property type="entry name" value="PROTEIN LIFEGUARD 4"/>
    <property type="match status" value="1"/>
</dbReference>
<dbReference type="GO" id="GO:0005886">
    <property type="term" value="C:plasma membrane"/>
    <property type="evidence" value="ECO:0007669"/>
    <property type="project" value="TreeGrafter"/>
</dbReference>
<proteinExistence type="inferred from homology"/>
<name>W8K0L0_9CHLA</name>
<keyword evidence="5 6" id="KW-0472">Membrane</keyword>
<dbReference type="AlphaFoldDB" id="W8K0L0"/>
<evidence type="ECO:0000256" key="4">
    <source>
        <dbReference type="ARBA" id="ARBA00022989"/>
    </source>
</evidence>
<evidence type="ECO:0000256" key="3">
    <source>
        <dbReference type="ARBA" id="ARBA00022692"/>
    </source>
</evidence>
<sequence length="246" mass="27087">MCVSKGGPMGLYDRDYAQESRLSGTFTSRVYGWMTAGLAITTFVSLGLYFSGLYRVLFSLWWIWCIATLGVSFYINSKIHKLSVPAVMGLFLTYSALEGLFFGTLVPVYALQYGGNVVWAAFGSAGLIFGIAAAYGACTKTDLTQISKILSLGLVGFVLVSLVFAIVSLFVYMPLFYLLICYIGLLMFVGLTVVDAQTIRKVSQTVGNNGDLSYKLSLILALKMYCNVIMVFWYLLQIFSSSGRRN</sequence>
<reference evidence="7 8" key="1">
    <citation type="journal article" date="2014" name="Syst. Appl. Microbiol.">
        <title>Evidence for the existence of two new members of the family Chlamydiaceae and proposal of Chlamydia avium sp. nov. and Chlamydia gallinacea sp. nov.</title>
        <authorList>
            <person name="Sachse K."/>
            <person name="Laroucau K."/>
            <person name="Riege K."/>
            <person name="Wehner S."/>
            <person name="Dilcher M."/>
            <person name="Creasy H.H."/>
            <person name="Weidmann M."/>
            <person name="Myers G."/>
            <person name="Vorimore F."/>
            <person name="Vicari N."/>
            <person name="Magnino S."/>
            <person name="Liebler-Tenorio E."/>
            <person name="Ruettger A."/>
            <person name="Bavoil P.M."/>
            <person name="Hufert F.T."/>
            <person name="Rossello-Mora R."/>
            <person name="Marz M."/>
        </authorList>
    </citation>
    <scope>NUCLEOTIDE SEQUENCE [LARGE SCALE GENOMIC DNA]</scope>
    <source>
        <strain evidence="7 8">10DC88</strain>
    </source>
</reference>
<feature type="transmembrane region" description="Helical" evidence="6">
    <location>
        <begin position="216"/>
        <end position="236"/>
    </location>
</feature>
<evidence type="ECO:0000313" key="8">
    <source>
        <dbReference type="Proteomes" id="UP000019433"/>
    </source>
</evidence>
<feature type="transmembrane region" description="Helical" evidence="6">
    <location>
        <begin position="87"/>
        <end position="111"/>
    </location>
</feature>
<keyword evidence="3 6" id="KW-0812">Transmembrane</keyword>
<keyword evidence="4 6" id="KW-1133">Transmembrane helix</keyword>
<dbReference type="STRING" id="1229831.M832_05590"/>
<gene>
    <name evidence="7" type="ORF">M832_05590</name>
</gene>
<feature type="transmembrane region" description="Helical" evidence="6">
    <location>
        <begin position="56"/>
        <end position="75"/>
    </location>
</feature>
<feature type="transmembrane region" description="Helical" evidence="6">
    <location>
        <begin position="30"/>
        <end position="50"/>
    </location>
</feature>
<feature type="transmembrane region" description="Helical" evidence="6">
    <location>
        <begin position="176"/>
        <end position="196"/>
    </location>
</feature>
<feature type="transmembrane region" description="Helical" evidence="6">
    <location>
        <begin position="149"/>
        <end position="170"/>
    </location>
</feature>
<accession>W8K0L0</accession>
<dbReference type="InterPro" id="IPR006214">
    <property type="entry name" value="Bax_inhibitor_1-related"/>
</dbReference>
<evidence type="ECO:0000256" key="6">
    <source>
        <dbReference type="RuleBase" id="RU004379"/>
    </source>
</evidence>
<comment type="similarity">
    <text evidence="2 6">Belongs to the BI1 family.</text>
</comment>
<feature type="transmembrane region" description="Helical" evidence="6">
    <location>
        <begin position="117"/>
        <end position="137"/>
    </location>
</feature>
<dbReference type="PATRIC" id="fig|1229831.3.peg.568"/>
<dbReference type="CDD" id="cd10432">
    <property type="entry name" value="BI-1-like_bacterial"/>
    <property type="match status" value="1"/>
</dbReference>
<dbReference type="eggNOG" id="COG0670">
    <property type="taxonomic scope" value="Bacteria"/>
</dbReference>
<dbReference type="PANTHER" id="PTHR23291">
    <property type="entry name" value="BAX INHIBITOR-RELATED"/>
    <property type="match status" value="1"/>
</dbReference>
<dbReference type="Proteomes" id="UP000019433">
    <property type="component" value="Chromosome"/>
</dbReference>
<dbReference type="KEGG" id="cav:M832_05590"/>
<evidence type="ECO:0000313" key="7">
    <source>
        <dbReference type="EMBL" id="AHK63422.1"/>
    </source>
</evidence>
<dbReference type="EMBL" id="CP006571">
    <property type="protein sequence ID" value="AHK63422.1"/>
    <property type="molecule type" value="Genomic_DNA"/>
</dbReference>
<evidence type="ECO:0000256" key="2">
    <source>
        <dbReference type="ARBA" id="ARBA00010350"/>
    </source>
</evidence>
<dbReference type="Pfam" id="PF01027">
    <property type="entry name" value="Bax1-I"/>
    <property type="match status" value="1"/>
</dbReference>
<comment type="subcellular location">
    <subcellularLocation>
        <location evidence="1">Membrane</location>
        <topology evidence="1">Multi-pass membrane protein</topology>
    </subcellularLocation>
</comment>
<organism evidence="7 8">
    <name type="scientific">Chlamydia avium 10DC88</name>
    <dbReference type="NCBI Taxonomy" id="1229831"/>
    <lineage>
        <taxon>Bacteria</taxon>
        <taxon>Pseudomonadati</taxon>
        <taxon>Chlamydiota</taxon>
        <taxon>Chlamydiia</taxon>
        <taxon>Chlamydiales</taxon>
        <taxon>Chlamydiaceae</taxon>
        <taxon>Chlamydia/Chlamydophila group</taxon>
        <taxon>Chlamydia</taxon>
    </lineage>
</organism>